<feature type="region of interest" description="Disordered" evidence="1">
    <location>
        <begin position="72"/>
        <end position="95"/>
    </location>
</feature>
<name>A0AA39YEV8_9PEZI</name>
<organism evidence="2 3">
    <name type="scientific">Cercophora newfieldiana</name>
    <dbReference type="NCBI Taxonomy" id="92897"/>
    <lineage>
        <taxon>Eukaryota</taxon>
        <taxon>Fungi</taxon>
        <taxon>Dikarya</taxon>
        <taxon>Ascomycota</taxon>
        <taxon>Pezizomycotina</taxon>
        <taxon>Sordariomycetes</taxon>
        <taxon>Sordariomycetidae</taxon>
        <taxon>Sordariales</taxon>
        <taxon>Lasiosphaeriaceae</taxon>
        <taxon>Cercophora</taxon>
    </lineage>
</organism>
<protein>
    <submittedName>
        <fullName evidence="2">Uncharacterized protein</fullName>
    </submittedName>
</protein>
<dbReference type="EMBL" id="JAULSV010000002">
    <property type="protein sequence ID" value="KAK0651358.1"/>
    <property type="molecule type" value="Genomic_DNA"/>
</dbReference>
<comment type="caution">
    <text evidence="2">The sequence shown here is derived from an EMBL/GenBank/DDBJ whole genome shotgun (WGS) entry which is preliminary data.</text>
</comment>
<gene>
    <name evidence="2" type="ORF">B0T16DRAFT_403738</name>
</gene>
<feature type="compositionally biased region" description="Basic and acidic residues" evidence="1">
    <location>
        <begin position="80"/>
        <end position="89"/>
    </location>
</feature>
<sequence>MMQAGSLDRRPARNCNQSQHRMLKYTSVANKEAEHMPTGALDATMRRIWSATWPLAGGAWTHQGKIMSRALLRHPHPATPRREAPDDTRTATTSD</sequence>
<dbReference type="AlphaFoldDB" id="A0AA39YEV8"/>
<proteinExistence type="predicted"/>
<dbReference type="Proteomes" id="UP001174936">
    <property type="component" value="Unassembled WGS sequence"/>
</dbReference>
<evidence type="ECO:0000313" key="3">
    <source>
        <dbReference type="Proteomes" id="UP001174936"/>
    </source>
</evidence>
<evidence type="ECO:0000256" key="1">
    <source>
        <dbReference type="SAM" id="MobiDB-lite"/>
    </source>
</evidence>
<evidence type="ECO:0000313" key="2">
    <source>
        <dbReference type="EMBL" id="KAK0651358.1"/>
    </source>
</evidence>
<feature type="region of interest" description="Disordered" evidence="1">
    <location>
        <begin position="1"/>
        <end position="20"/>
    </location>
</feature>
<reference evidence="2" key="1">
    <citation type="submission" date="2023-06" db="EMBL/GenBank/DDBJ databases">
        <title>Genome-scale phylogeny and comparative genomics of the fungal order Sordariales.</title>
        <authorList>
            <consortium name="Lawrence Berkeley National Laboratory"/>
            <person name="Hensen N."/>
            <person name="Bonometti L."/>
            <person name="Westerberg I."/>
            <person name="Brannstrom I.O."/>
            <person name="Guillou S."/>
            <person name="Cros-Aarteil S."/>
            <person name="Calhoun S."/>
            <person name="Haridas S."/>
            <person name="Kuo A."/>
            <person name="Mondo S."/>
            <person name="Pangilinan J."/>
            <person name="Riley R."/>
            <person name="Labutti K."/>
            <person name="Andreopoulos B."/>
            <person name="Lipzen A."/>
            <person name="Chen C."/>
            <person name="Yanf M."/>
            <person name="Daum C."/>
            <person name="Ng V."/>
            <person name="Clum A."/>
            <person name="Steindorff A."/>
            <person name="Ohm R."/>
            <person name="Martin F."/>
            <person name="Silar P."/>
            <person name="Natvig D."/>
            <person name="Lalanne C."/>
            <person name="Gautier V."/>
            <person name="Ament-Velasquez S.L."/>
            <person name="Kruys A."/>
            <person name="Hutchinson M.I."/>
            <person name="Powell A.J."/>
            <person name="Barry K."/>
            <person name="Miller A.N."/>
            <person name="Grigoriev I.V."/>
            <person name="Debuchy R."/>
            <person name="Gladieux P."/>
            <person name="Thoren M.H."/>
            <person name="Johannesson H."/>
        </authorList>
    </citation>
    <scope>NUCLEOTIDE SEQUENCE</scope>
    <source>
        <strain evidence="2">SMH2532-1</strain>
    </source>
</reference>
<keyword evidence="3" id="KW-1185">Reference proteome</keyword>
<accession>A0AA39YEV8</accession>